<keyword evidence="3" id="KW-0804">Transcription</keyword>
<keyword evidence="5" id="KW-0418">Kinase</keyword>
<dbReference type="EMBL" id="FZNM01000003">
    <property type="protein sequence ID" value="SNR41164.1"/>
    <property type="molecule type" value="Genomic_DNA"/>
</dbReference>
<sequence>MSSAGEEWTELAITEYFVRYLQRRDVLAPQDLARLRALTTQHAHYAAGEVIVPAGSSPSRSCMMLRGLSARSNQLVGRPDDRVITALHVPGDFVDLHAFALAKLDHSIVAVGPVEVEFIDHAELTEITENFSHLTRLLWMATLIDAAIHRQWLVAAASLRSSAHLAHLLCEIYTRLNAVGAASDGQFQLPLLQRELADILGYSPIHVNRAVRDLRDRGLIRWSGSDITILDWRGLTLLARFDPFYLDLERTRR</sequence>
<protein>
    <submittedName>
        <fullName evidence="5">cAMP-binding domain of CRP or a regulatory subunit of cAMP-dependent protein kinases</fullName>
    </submittedName>
</protein>
<evidence type="ECO:0000256" key="1">
    <source>
        <dbReference type="ARBA" id="ARBA00023015"/>
    </source>
</evidence>
<dbReference type="InterPro" id="IPR014710">
    <property type="entry name" value="RmlC-like_jellyroll"/>
</dbReference>
<reference evidence="6" key="1">
    <citation type="submission" date="2017-06" db="EMBL/GenBank/DDBJ databases">
        <authorList>
            <person name="Varghese N."/>
            <person name="Submissions S."/>
        </authorList>
    </citation>
    <scope>NUCLEOTIDE SEQUENCE [LARGE SCALE GENOMIC DNA]</scope>
    <source>
        <strain evidence="6">DSM 26170</strain>
    </source>
</reference>
<gene>
    <name evidence="5" type="ORF">SAMN06265378_103331</name>
</gene>
<dbReference type="Proteomes" id="UP000198409">
    <property type="component" value="Unassembled WGS sequence"/>
</dbReference>
<dbReference type="InterPro" id="IPR036390">
    <property type="entry name" value="WH_DNA-bd_sf"/>
</dbReference>
<dbReference type="AlphaFoldDB" id="A0A238W4A9"/>
<accession>A0A238W4A9</accession>
<evidence type="ECO:0000256" key="3">
    <source>
        <dbReference type="ARBA" id="ARBA00023163"/>
    </source>
</evidence>
<dbReference type="Pfam" id="PF13545">
    <property type="entry name" value="HTH_Crp_2"/>
    <property type="match status" value="1"/>
</dbReference>
<keyword evidence="2" id="KW-0238">DNA-binding</keyword>
<organism evidence="5 6">
    <name type="scientific">Paracoccus sediminis</name>
    <dbReference type="NCBI Taxonomy" id="1214787"/>
    <lineage>
        <taxon>Bacteria</taxon>
        <taxon>Pseudomonadati</taxon>
        <taxon>Pseudomonadota</taxon>
        <taxon>Alphaproteobacteria</taxon>
        <taxon>Rhodobacterales</taxon>
        <taxon>Paracoccaceae</taxon>
        <taxon>Paracoccus</taxon>
    </lineage>
</organism>
<keyword evidence="1" id="KW-0805">Transcription regulation</keyword>
<dbReference type="GO" id="GO:0003677">
    <property type="term" value="F:DNA binding"/>
    <property type="evidence" value="ECO:0007669"/>
    <property type="project" value="UniProtKB-KW"/>
</dbReference>
<evidence type="ECO:0000256" key="2">
    <source>
        <dbReference type="ARBA" id="ARBA00023125"/>
    </source>
</evidence>
<dbReference type="Gene3D" id="1.10.10.10">
    <property type="entry name" value="Winged helix-like DNA-binding domain superfamily/Winged helix DNA-binding domain"/>
    <property type="match status" value="1"/>
</dbReference>
<name>A0A238W4A9_9RHOB</name>
<dbReference type="InterPro" id="IPR012318">
    <property type="entry name" value="HTH_CRP"/>
</dbReference>
<dbReference type="SUPFAM" id="SSF51206">
    <property type="entry name" value="cAMP-binding domain-like"/>
    <property type="match status" value="1"/>
</dbReference>
<evidence type="ECO:0000313" key="5">
    <source>
        <dbReference type="EMBL" id="SNR41164.1"/>
    </source>
</evidence>
<dbReference type="Gene3D" id="2.60.120.10">
    <property type="entry name" value="Jelly Rolls"/>
    <property type="match status" value="1"/>
</dbReference>
<proteinExistence type="predicted"/>
<dbReference type="GO" id="GO:0006355">
    <property type="term" value="P:regulation of DNA-templated transcription"/>
    <property type="evidence" value="ECO:0007669"/>
    <property type="project" value="InterPro"/>
</dbReference>
<dbReference type="GO" id="GO:0016301">
    <property type="term" value="F:kinase activity"/>
    <property type="evidence" value="ECO:0007669"/>
    <property type="project" value="UniProtKB-KW"/>
</dbReference>
<dbReference type="PROSITE" id="PS51063">
    <property type="entry name" value="HTH_CRP_2"/>
    <property type="match status" value="1"/>
</dbReference>
<evidence type="ECO:0000313" key="6">
    <source>
        <dbReference type="Proteomes" id="UP000198409"/>
    </source>
</evidence>
<dbReference type="SUPFAM" id="SSF46785">
    <property type="entry name" value="Winged helix' DNA-binding domain"/>
    <property type="match status" value="1"/>
</dbReference>
<dbReference type="InterPro" id="IPR018490">
    <property type="entry name" value="cNMP-bd_dom_sf"/>
</dbReference>
<dbReference type="SMART" id="SM00419">
    <property type="entry name" value="HTH_CRP"/>
    <property type="match status" value="1"/>
</dbReference>
<dbReference type="InterPro" id="IPR036388">
    <property type="entry name" value="WH-like_DNA-bd_sf"/>
</dbReference>
<keyword evidence="5" id="KW-0808">Transferase</keyword>
<evidence type="ECO:0000259" key="4">
    <source>
        <dbReference type="PROSITE" id="PS51063"/>
    </source>
</evidence>
<feature type="domain" description="HTH crp-type" evidence="4">
    <location>
        <begin position="159"/>
        <end position="233"/>
    </location>
</feature>